<name>A0A5N6U5P1_ASPAV</name>
<sequence length="117" mass="12404">MSLTAILCAVKSATRSSATVSCQLARGESLPPSPWPLTPWAAPAFSRSMCSASAPKLSAINKSLMSTCIPASRHLATKSMARMESPPSKMKDLDQSSELWSMSRTCAAILPSARFDG</sequence>
<organism evidence="1 2">
    <name type="scientific">Aspergillus avenaceus</name>
    <dbReference type="NCBI Taxonomy" id="36643"/>
    <lineage>
        <taxon>Eukaryota</taxon>
        <taxon>Fungi</taxon>
        <taxon>Dikarya</taxon>
        <taxon>Ascomycota</taxon>
        <taxon>Pezizomycotina</taxon>
        <taxon>Eurotiomycetes</taxon>
        <taxon>Eurotiomycetidae</taxon>
        <taxon>Eurotiales</taxon>
        <taxon>Aspergillaceae</taxon>
        <taxon>Aspergillus</taxon>
        <taxon>Aspergillus subgen. Circumdati</taxon>
    </lineage>
</organism>
<proteinExistence type="predicted"/>
<evidence type="ECO:0000313" key="1">
    <source>
        <dbReference type="EMBL" id="KAE8153729.1"/>
    </source>
</evidence>
<dbReference type="Proteomes" id="UP000325780">
    <property type="component" value="Unassembled WGS sequence"/>
</dbReference>
<reference evidence="1 2" key="1">
    <citation type="submission" date="2019-04" db="EMBL/GenBank/DDBJ databases">
        <title>Friends and foes A comparative genomics study of 23 Aspergillus species from section Flavi.</title>
        <authorList>
            <consortium name="DOE Joint Genome Institute"/>
            <person name="Kjaerbolling I."/>
            <person name="Vesth T."/>
            <person name="Frisvad J.C."/>
            <person name="Nybo J.L."/>
            <person name="Theobald S."/>
            <person name="Kildgaard S."/>
            <person name="Isbrandt T."/>
            <person name="Kuo A."/>
            <person name="Sato A."/>
            <person name="Lyhne E.K."/>
            <person name="Kogle M.E."/>
            <person name="Wiebenga A."/>
            <person name="Kun R.S."/>
            <person name="Lubbers R.J."/>
            <person name="Makela M.R."/>
            <person name="Barry K."/>
            <person name="Chovatia M."/>
            <person name="Clum A."/>
            <person name="Daum C."/>
            <person name="Haridas S."/>
            <person name="He G."/>
            <person name="LaButti K."/>
            <person name="Lipzen A."/>
            <person name="Mondo S."/>
            <person name="Riley R."/>
            <person name="Salamov A."/>
            <person name="Simmons B.A."/>
            <person name="Magnuson J.K."/>
            <person name="Henrissat B."/>
            <person name="Mortensen U.H."/>
            <person name="Larsen T.O."/>
            <person name="Devries R.P."/>
            <person name="Grigoriev I.V."/>
            <person name="Machida M."/>
            <person name="Baker S.E."/>
            <person name="Andersen M.R."/>
        </authorList>
    </citation>
    <scope>NUCLEOTIDE SEQUENCE [LARGE SCALE GENOMIC DNA]</scope>
    <source>
        <strain evidence="1 2">IBT 18842</strain>
    </source>
</reference>
<protein>
    <submittedName>
        <fullName evidence="1">Uncharacterized protein</fullName>
    </submittedName>
</protein>
<dbReference type="AlphaFoldDB" id="A0A5N6U5P1"/>
<gene>
    <name evidence="1" type="ORF">BDV25DRAFT_149052</name>
</gene>
<dbReference type="EMBL" id="ML742036">
    <property type="protein sequence ID" value="KAE8153729.1"/>
    <property type="molecule type" value="Genomic_DNA"/>
</dbReference>
<accession>A0A5N6U5P1</accession>
<evidence type="ECO:0000313" key="2">
    <source>
        <dbReference type="Proteomes" id="UP000325780"/>
    </source>
</evidence>
<keyword evidence="2" id="KW-1185">Reference proteome</keyword>